<evidence type="ECO:0000256" key="1">
    <source>
        <dbReference type="SAM" id="MobiDB-lite"/>
    </source>
</evidence>
<gene>
    <name evidence="2" type="ORF">GCM10022247_71710</name>
</gene>
<proteinExistence type="predicted"/>
<reference evidence="3" key="1">
    <citation type="journal article" date="2019" name="Int. J. Syst. Evol. Microbiol.">
        <title>The Global Catalogue of Microorganisms (GCM) 10K type strain sequencing project: providing services to taxonomists for standard genome sequencing and annotation.</title>
        <authorList>
            <consortium name="The Broad Institute Genomics Platform"/>
            <consortium name="The Broad Institute Genome Sequencing Center for Infectious Disease"/>
            <person name="Wu L."/>
            <person name="Ma J."/>
        </authorList>
    </citation>
    <scope>NUCLEOTIDE SEQUENCE [LARGE SCALE GENOMIC DNA]</scope>
    <source>
        <strain evidence="3">JCM 17342</strain>
    </source>
</reference>
<name>A0ABP7U3Y1_9PSEU</name>
<keyword evidence="3" id="KW-1185">Reference proteome</keyword>
<sequence length="69" mass="7150">MAQGYPSVPHVNVPDSSEGGGDPHAFGVCSVLTSPDEVSPDSRSDPAKQNARLDWPTLLGCASQTPAPF</sequence>
<accession>A0ABP7U3Y1</accession>
<organism evidence="2 3">
    <name type="scientific">Allokutzneria multivorans</name>
    <dbReference type="NCBI Taxonomy" id="1142134"/>
    <lineage>
        <taxon>Bacteria</taxon>
        <taxon>Bacillati</taxon>
        <taxon>Actinomycetota</taxon>
        <taxon>Actinomycetes</taxon>
        <taxon>Pseudonocardiales</taxon>
        <taxon>Pseudonocardiaceae</taxon>
        <taxon>Allokutzneria</taxon>
    </lineage>
</organism>
<comment type="caution">
    <text evidence="2">The sequence shown here is derived from an EMBL/GenBank/DDBJ whole genome shotgun (WGS) entry which is preliminary data.</text>
</comment>
<feature type="region of interest" description="Disordered" evidence="1">
    <location>
        <begin position="1"/>
        <end position="69"/>
    </location>
</feature>
<protein>
    <submittedName>
        <fullName evidence="2">Uncharacterized protein</fullName>
    </submittedName>
</protein>
<dbReference type="Proteomes" id="UP001501747">
    <property type="component" value="Unassembled WGS sequence"/>
</dbReference>
<dbReference type="EMBL" id="BAABAL010000026">
    <property type="protein sequence ID" value="GAA4035709.1"/>
    <property type="molecule type" value="Genomic_DNA"/>
</dbReference>
<evidence type="ECO:0000313" key="2">
    <source>
        <dbReference type="EMBL" id="GAA4035709.1"/>
    </source>
</evidence>
<evidence type="ECO:0000313" key="3">
    <source>
        <dbReference type="Proteomes" id="UP001501747"/>
    </source>
</evidence>